<proteinExistence type="predicted"/>
<dbReference type="GO" id="GO:0016301">
    <property type="term" value="F:kinase activity"/>
    <property type="evidence" value="ECO:0007669"/>
    <property type="project" value="UniProtKB-KW"/>
</dbReference>
<feature type="transmembrane region" description="Helical" evidence="1">
    <location>
        <begin position="29"/>
        <end position="47"/>
    </location>
</feature>
<name>A0ABW0N717_9BURK</name>
<sequence>MKYQKILVPVIGIALLAGAWHTWGWPGVALVTGGLVMWVLLYVNRLMTALKRAADRPIGYVDSAVMLHTRLKRGLGLLKVIAMTRSLGTALSPEGEQPEFYRWTDASESHVTCEFVDGKLVKWELVRPEQAEPADASDSPAAATGS</sequence>
<dbReference type="EMBL" id="JBHSMF010000002">
    <property type="protein sequence ID" value="MFC5496471.1"/>
    <property type="molecule type" value="Genomic_DNA"/>
</dbReference>
<protein>
    <submittedName>
        <fullName evidence="2">Glycerate kinase</fullName>
    </submittedName>
</protein>
<gene>
    <name evidence="2" type="ORF">ACFPOE_02915</name>
</gene>
<keyword evidence="1" id="KW-1133">Transmembrane helix</keyword>
<organism evidence="2 3">
    <name type="scientific">Caenimonas terrae</name>
    <dbReference type="NCBI Taxonomy" id="696074"/>
    <lineage>
        <taxon>Bacteria</taxon>
        <taxon>Pseudomonadati</taxon>
        <taxon>Pseudomonadota</taxon>
        <taxon>Betaproteobacteria</taxon>
        <taxon>Burkholderiales</taxon>
        <taxon>Comamonadaceae</taxon>
        <taxon>Caenimonas</taxon>
    </lineage>
</organism>
<evidence type="ECO:0000256" key="1">
    <source>
        <dbReference type="SAM" id="Phobius"/>
    </source>
</evidence>
<comment type="caution">
    <text evidence="2">The sequence shown here is derived from an EMBL/GenBank/DDBJ whole genome shotgun (WGS) entry which is preliminary data.</text>
</comment>
<feature type="transmembrane region" description="Helical" evidence="1">
    <location>
        <begin position="7"/>
        <end position="23"/>
    </location>
</feature>
<keyword evidence="3" id="KW-1185">Reference proteome</keyword>
<reference evidence="3" key="1">
    <citation type="journal article" date="2019" name="Int. J. Syst. Evol. Microbiol.">
        <title>The Global Catalogue of Microorganisms (GCM) 10K type strain sequencing project: providing services to taxonomists for standard genome sequencing and annotation.</title>
        <authorList>
            <consortium name="The Broad Institute Genomics Platform"/>
            <consortium name="The Broad Institute Genome Sequencing Center for Infectious Disease"/>
            <person name="Wu L."/>
            <person name="Ma J."/>
        </authorList>
    </citation>
    <scope>NUCLEOTIDE SEQUENCE [LARGE SCALE GENOMIC DNA]</scope>
    <source>
        <strain evidence="3">CCUG 57401</strain>
    </source>
</reference>
<dbReference type="RefSeq" id="WP_376848489.1">
    <property type="nucleotide sequence ID" value="NZ_JBHSMF010000002.1"/>
</dbReference>
<keyword evidence="2" id="KW-0418">Kinase</keyword>
<accession>A0ABW0N717</accession>
<dbReference type="Proteomes" id="UP001596037">
    <property type="component" value="Unassembled WGS sequence"/>
</dbReference>
<evidence type="ECO:0000313" key="2">
    <source>
        <dbReference type="EMBL" id="MFC5496471.1"/>
    </source>
</evidence>
<keyword evidence="2" id="KW-0808">Transferase</keyword>
<evidence type="ECO:0000313" key="3">
    <source>
        <dbReference type="Proteomes" id="UP001596037"/>
    </source>
</evidence>
<keyword evidence="1" id="KW-0472">Membrane</keyword>
<keyword evidence="1" id="KW-0812">Transmembrane</keyword>